<accession>A0A932FXI6</accession>
<dbReference type="AlphaFoldDB" id="A0A932FXI6"/>
<proteinExistence type="predicted"/>
<feature type="transmembrane region" description="Helical" evidence="1">
    <location>
        <begin position="46"/>
        <end position="63"/>
    </location>
</feature>
<keyword evidence="1" id="KW-0472">Membrane</keyword>
<name>A0A932FXI6_UNCTE</name>
<feature type="transmembrane region" description="Helical" evidence="1">
    <location>
        <begin position="69"/>
        <end position="92"/>
    </location>
</feature>
<feature type="transmembrane region" description="Helical" evidence="1">
    <location>
        <begin position="188"/>
        <end position="210"/>
    </location>
</feature>
<dbReference type="EMBL" id="JACPRF010000339">
    <property type="protein sequence ID" value="MBI2877422.1"/>
    <property type="molecule type" value="Genomic_DNA"/>
</dbReference>
<evidence type="ECO:0000313" key="3">
    <source>
        <dbReference type="Proteomes" id="UP000769766"/>
    </source>
</evidence>
<feature type="transmembrane region" description="Helical" evidence="1">
    <location>
        <begin position="123"/>
        <end position="144"/>
    </location>
</feature>
<comment type="caution">
    <text evidence="2">The sequence shown here is derived from an EMBL/GenBank/DDBJ whole genome shotgun (WGS) entry which is preliminary data.</text>
</comment>
<feature type="transmembrane region" description="Helical" evidence="1">
    <location>
        <begin position="442"/>
        <end position="466"/>
    </location>
</feature>
<evidence type="ECO:0000256" key="1">
    <source>
        <dbReference type="SAM" id="Phobius"/>
    </source>
</evidence>
<feature type="transmembrane region" description="Helical" evidence="1">
    <location>
        <begin position="164"/>
        <end position="181"/>
    </location>
</feature>
<organism evidence="2 3">
    <name type="scientific">Tectimicrobiota bacterium</name>
    <dbReference type="NCBI Taxonomy" id="2528274"/>
    <lineage>
        <taxon>Bacteria</taxon>
        <taxon>Pseudomonadati</taxon>
        <taxon>Nitrospinota/Tectimicrobiota group</taxon>
        <taxon>Candidatus Tectimicrobiota</taxon>
    </lineage>
</organism>
<protein>
    <recommendedName>
        <fullName evidence="4">Amino acid transporter</fullName>
    </recommendedName>
</protein>
<feature type="transmembrane region" description="Helical" evidence="1">
    <location>
        <begin position="472"/>
        <end position="491"/>
    </location>
</feature>
<feature type="transmembrane region" description="Helical" evidence="1">
    <location>
        <begin position="409"/>
        <end position="430"/>
    </location>
</feature>
<feature type="transmembrane region" description="Helical" evidence="1">
    <location>
        <begin position="286"/>
        <end position="309"/>
    </location>
</feature>
<reference evidence="2" key="1">
    <citation type="submission" date="2020-07" db="EMBL/GenBank/DDBJ databases">
        <title>Huge and variable diversity of episymbiotic CPR bacteria and DPANN archaea in groundwater ecosystems.</title>
        <authorList>
            <person name="He C.Y."/>
            <person name="Keren R."/>
            <person name="Whittaker M."/>
            <person name="Farag I.F."/>
            <person name="Doudna J."/>
            <person name="Cate J.H.D."/>
            <person name="Banfield J.F."/>
        </authorList>
    </citation>
    <scope>NUCLEOTIDE SEQUENCE</scope>
    <source>
        <strain evidence="2">NC_groundwater_672_Ag_B-0.1um_62_36</strain>
    </source>
</reference>
<evidence type="ECO:0000313" key="2">
    <source>
        <dbReference type="EMBL" id="MBI2877422.1"/>
    </source>
</evidence>
<evidence type="ECO:0008006" key="4">
    <source>
        <dbReference type="Google" id="ProtNLM"/>
    </source>
</evidence>
<gene>
    <name evidence="2" type="ORF">HYY20_11120</name>
</gene>
<sequence>MAKKVTHPTLTLPVRRTAPPRSALGRWFFHGDRLDEERGDHRSHPWYLVLWLTGVDYFSTLGYQPGIALLAAGALSPLATAILVAVTLLGALPIYAQVALRSYVGQGSIAMLEHLLSGWRGKLFVLILLGFAGTDFVITMTLSAADAAQHALENPYLHPYLGEARLGITIGLLALLALVFLKGLLEAIGLAATVAIPYLLLNLVVLFRGLGEIVWHPTLLAHWRSGLSMHGDWTLLILASALIFPKLALGLSGFETGVSVMPLVSGDGGDGGSRRPLGRIRATRKLLAAAALIMSGMLLMSSFVTTLLIPEEAFRIGGPASGRAIAYLAHRLLGNAFGTLYDLSTIAILWFAGASAMAGLLSLIPRYLPRFGMAPRWVSYRRPLVVVLFAIDVIVTLVFDANVEAQGGAYATGVLVLMLSAAVAVALALWRESRGNGAGGRAPLALSLYFWLVSAVFGFTLVANVIERPDGVIIASAFIAGVIVFSALSRYQRATELRVSGLTFVDDRSAQLWQSLVGKKVNLVPLRTSTVAFRSRKAAEIRKYYAINGPSAFVHINLLDNRSEFFAPIQARVTREEGNFVIEVSGAVAIANTIAYISELIDPISIFLGLTRQNLMAQSLRYLLWGEGEIGLMVYTILLRYWEWTPEEDVRPLIFLMSE</sequence>
<keyword evidence="1" id="KW-1133">Transmembrane helix</keyword>
<keyword evidence="1" id="KW-0812">Transmembrane</keyword>
<dbReference type="Proteomes" id="UP000769766">
    <property type="component" value="Unassembled WGS sequence"/>
</dbReference>
<feature type="transmembrane region" description="Helical" evidence="1">
    <location>
        <begin position="384"/>
        <end position="403"/>
    </location>
</feature>
<feature type="transmembrane region" description="Helical" evidence="1">
    <location>
        <begin position="233"/>
        <end position="254"/>
    </location>
</feature>
<feature type="transmembrane region" description="Helical" evidence="1">
    <location>
        <begin position="343"/>
        <end position="364"/>
    </location>
</feature>